<evidence type="ECO:0000256" key="2">
    <source>
        <dbReference type="ARBA" id="ARBA00022741"/>
    </source>
</evidence>
<proteinExistence type="predicted"/>
<dbReference type="eggNOG" id="COG3857">
    <property type="taxonomic scope" value="Bacteria"/>
</dbReference>
<dbReference type="AlphaFoldDB" id="A0A0R1M5R3"/>
<keyword evidence="8" id="KW-0238">DNA-binding</keyword>
<feature type="domain" description="ATP-dependent helicase/deoxyribonuclease subunit B N-terminal" evidence="11">
    <location>
        <begin position="23"/>
        <end position="287"/>
    </location>
</feature>
<evidence type="ECO:0000256" key="6">
    <source>
        <dbReference type="ARBA" id="ARBA00022839"/>
    </source>
</evidence>
<evidence type="ECO:0000256" key="7">
    <source>
        <dbReference type="ARBA" id="ARBA00022840"/>
    </source>
</evidence>
<dbReference type="GO" id="GO:0006310">
    <property type="term" value="P:DNA recombination"/>
    <property type="evidence" value="ECO:0007669"/>
    <property type="project" value="TreeGrafter"/>
</dbReference>
<dbReference type="EMBL" id="AZDU01000004">
    <property type="protein sequence ID" value="KRL03406.1"/>
    <property type="molecule type" value="Genomic_DNA"/>
</dbReference>
<accession>A0A0R1M5R3</accession>
<reference evidence="12 13" key="1">
    <citation type="journal article" date="2015" name="Genome Announc.">
        <title>Expanding the biotechnology potential of lactobacilli through comparative genomics of 213 strains and associated genera.</title>
        <authorList>
            <person name="Sun Z."/>
            <person name="Harris H.M."/>
            <person name="McCann A."/>
            <person name="Guo C."/>
            <person name="Argimon S."/>
            <person name="Zhang W."/>
            <person name="Yang X."/>
            <person name="Jeffery I.B."/>
            <person name="Cooney J.C."/>
            <person name="Kagawa T.F."/>
            <person name="Liu W."/>
            <person name="Song Y."/>
            <person name="Salvetti E."/>
            <person name="Wrobel A."/>
            <person name="Rasinkangas P."/>
            <person name="Parkhill J."/>
            <person name="Rea M.C."/>
            <person name="O'Sullivan O."/>
            <person name="Ritari J."/>
            <person name="Douillard F.P."/>
            <person name="Paul Ross R."/>
            <person name="Yang R."/>
            <person name="Briner A.E."/>
            <person name="Felis G.E."/>
            <person name="de Vos W.M."/>
            <person name="Barrangou R."/>
            <person name="Klaenhammer T.R."/>
            <person name="Caufield P.W."/>
            <person name="Cui Y."/>
            <person name="Zhang H."/>
            <person name="O'Toole P.W."/>
        </authorList>
    </citation>
    <scope>NUCLEOTIDE SEQUENCE [LARGE SCALE GENOMIC DNA]</scope>
    <source>
        <strain evidence="12 13">DSM 19284</strain>
    </source>
</reference>
<dbReference type="SUPFAM" id="SSF52540">
    <property type="entry name" value="P-loop containing nucleoside triphosphate hydrolases"/>
    <property type="match status" value="1"/>
</dbReference>
<keyword evidence="6" id="KW-0269">Exonuclease</keyword>
<keyword evidence="4" id="KW-0378">Hydrolase</keyword>
<evidence type="ECO:0000256" key="3">
    <source>
        <dbReference type="ARBA" id="ARBA00022763"/>
    </source>
</evidence>
<dbReference type="InterPro" id="IPR038726">
    <property type="entry name" value="PDDEXK_AddAB-type"/>
</dbReference>
<keyword evidence="3" id="KW-0227">DNA damage</keyword>
<keyword evidence="9" id="KW-0234">DNA repair</keyword>
<dbReference type="Pfam" id="PF12705">
    <property type="entry name" value="PDDEXK_1"/>
    <property type="match status" value="1"/>
</dbReference>
<evidence type="ECO:0000256" key="5">
    <source>
        <dbReference type="ARBA" id="ARBA00022806"/>
    </source>
</evidence>
<dbReference type="GO" id="GO:0004386">
    <property type="term" value="F:helicase activity"/>
    <property type="evidence" value="ECO:0007669"/>
    <property type="project" value="UniProtKB-KW"/>
</dbReference>
<dbReference type="GO" id="GO:0006281">
    <property type="term" value="P:DNA repair"/>
    <property type="evidence" value="ECO:0007669"/>
    <property type="project" value="UniProtKB-KW"/>
</dbReference>
<evidence type="ECO:0000256" key="1">
    <source>
        <dbReference type="ARBA" id="ARBA00022722"/>
    </source>
</evidence>
<dbReference type="Pfam" id="PF21445">
    <property type="entry name" value="ADDB_N"/>
    <property type="match status" value="1"/>
</dbReference>
<evidence type="ECO:0000313" key="13">
    <source>
        <dbReference type="Proteomes" id="UP000051074"/>
    </source>
</evidence>
<keyword evidence="2" id="KW-0547">Nucleotide-binding</keyword>
<evidence type="ECO:0000256" key="4">
    <source>
        <dbReference type="ARBA" id="ARBA00022801"/>
    </source>
</evidence>
<dbReference type="GO" id="GO:0003677">
    <property type="term" value="F:DNA binding"/>
    <property type="evidence" value="ECO:0007669"/>
    <property type="project" value="UniProtKB-KW"/>
</dbReference>
<sequence length="1176" mass="134133">MEVMINILTGRQADPLQEELLDQAAKTYLAGQEVFILVPNHIKFNTEVRAIAKVAELQGRSETSVKNLHVLSFSRLAWFFFKKADISLPQSLDDAAASMILEQIINKRKKELNLFKNTQPNSGMIQQVYQTILQVHTGQLDLDELLENAANPAVEASLDTETSSKLHDLKIIYQDFLDLIQEKNFVTKDELNIQLNEVLASHPEYVQKAAFYVTDFAHFSLQEKQTIQLLAAFCQDLTLGFKTEFGDIHAPLAGEYDYVVQKTINDLTGYFGAHGLDYQSDQLVEKATSATKLNSAWIANEDADLTNLQLVKADSRYAEAYFAARTIYSQVATKQYQYRDFLILAPNLAEYETYLAPIFRQNQIPFFDDLQQMMKYHPLVILIEDLAKLAEKTGDTAAMIGLMKTRLIIPAWYQEQEDPEAAYLRDVDQLENFVLAHGIKYKLWEKSFSDFTKASVIYLDQEKYQRRLERLDKLRDFFVSQVNSLVKKLKDEQDSLTGIKTFFSFLVKTGVSSQLESWRKKASDDGQLQEAKQPEEVWNSMLGLLQDYLLVNPEKFDWQSFFSMLTAGFSQAAFATIPATLDAVTISEYGMVQSGSYKQVIIIGANNGSLPQISDMKNFLTPENLKVLEDFFTEDAYLEDHQELNNMDQDYQFGAALALASERVYVSYPVINSDNERLEPSVYYQRLLKLVNGREYRQRDLPSLDESEVTPDLLLFMTTPAASLGYLTYAAKGMPQSLLVKKLLDLCRQDLPAKTKAVEEGIDYDNNPENISEELAEKLYGKDLLSSVSQLETFYQNSFEYFVKYGLRLSPRAENELNAIQSGNYFHRTFELLVKEMQKRGLEIEKMSELELELLLKEVRQEIWQEPIYQQFLRDPFNQYLFKTFDQTTSKVAQTYRVKQQENRFKATFAELPFGPAEKVAGLILPLKKLAGKRKISLRGKIDRVDLFKGDKHVLAQLIDYKSSSHSFNPARFASGIDLQMIAYLDVLVKNQSQLTGTAELDLLGAFYQYVTRKLNPLNGSGSNSIFDANFDLKQAYLGGQDKLRLNGVAVNDPVLFSEVDQSLKTGSSSYYRGASVTKKGTFKSSDSFYSKEEMNLLLEYVEYLIENAAEGILEGQIALNPFRQGGQNGLTYTDYKDIYYFDEQLPTNHYHDLGTMHKADLLAQVRSALNMSKEE</sequence>
<dbReference type="PANTHER" id="PTHR30591:SF1">
    <property type="entry name" value="RECBCD ENZYME SUBUNIT RECC"/>
    <property type="match status" value="1"/>
</dbReference>
<dbReference type="InterPro" id="IPR049035">
    <property type="entry name" value="ADDB_N"/>
</dbReference>
<evidence type="ECO:0000256" key="8">
    <source>
        <dbReference type="ARBA" id="ARBA00023125"/>
    </source>
</evidence>
<dbReference type="STRING" id="1293597.FC20_GL001235"/>
<name>A0A0R1M5R3_9LACO</name>
<organism evidence="12 13">
    <name type="scientific">Lactobacillus equicursoris DSM 19284 = JCM 14600 = CIP 110162</name>
    <dbReference type="NCBI Taxonomy" id="1293597"/>
    <lineage>
        <taxon>Bacteria</taxon>
        <taxon>Bacillati</taxon>
        <taxon>Bacillota</taxon>
        <taxon>Bacilli</taxon>
        <taxon>Lactobacillales</taxon>
        <taxon>Lactobacillaceae</taxon>
        <taxon>Lactobacillus</taxon>
    </lineage>
</organism>
<dbReference type="GO" id="GO:0005524">
    <property type="term" value="F:ATP binding"/>
    <property type="evidence" value="ECO:0007669"/>
    <property type="project" value="UniProtKB-KW"/>
</dbReference>
<protein>
    <submittedName>
        <fullName evidence="12">Exodeoxyribonuclease v</fullName>
    </submittedName>
</protein>
<dbReference type="PANTHER" id="PTHR30591">
    <property type="entry name" value="RECBCD ENZYME SUBUNIT RECC"/>
    <property type="match status" value="1"/>
</dbReference>
<keyword evidence="5" id="KW-0347">Helicase</keyword>
<dbReference type="Proteomes" id="UP000051074">
    <property type="component" value="Unassembled WGS sequence"/>
</dbReference>
<dbReference type="InterPro" id="IPR027417">
    <property type="entry name" value="P-loop_NTPase"/>
</dbReference>
<keyword evidence="1" id="KW-0540">Nuclease</keyword>
<gene>
    <name evidence="12" type="ORF">FC20_GL001235</name>
</gene>
<comment type="caution">
    <text evidence="12">The sequence shown here is derived from an EMBL/GenBank/DDBJ whole genome shotgun (WGS) entry which is preliminary data.</text>
</comment>
<evidence type="ECO:0000259" key="11">
    <source>
        <dbReference type="Pfam" id="PF21445"/>
    </source>
</evidence>
<keyword evidence="7" id="KW-0067">ATP-binding</keyword>
<evidence type="ECO:0000256" key="9">
    <source>
        <dbReference type="ARBA" id="ARBA00023204"/>
    </source>
</evidence>
<dbReference type="Gene3D" id="3.40.50.300">
    <property type="entry name" value="P-loop containing nucleotide triphosphate hydrolases"/>
    <property type="match status" value="4"/>
</dbReference>
<keyword evidence="13" id="KW-1185">Reference proteome</keyword>
<dbReference type="GO" id="GO:0004527">
    <property type="term" value="F:exonuclease activity"/>
    <property type="evidence" value="ECO:0007669"/>
    <property type="project" value="UniProtKB-KW"/>
</dbReference>
<evidence type="ECO:0000313" key="12">
    <source>
        <dbReference type="EMBL" id="KRL03406.1"/>
    </source>
</evidence>
<dbReference type="PATRIC" id="fig|1293597.4.peg.1320"/>
<evidence type="ECO:0000259" key="10">
    <source>
        <dbReference type="Pfam" id="PF12705"/>
    </source>
</evidence>
<feature type="domain" description="PD-(D/E)XK endonuclease-like" evidence="10">
    <location>
        <begin position="787"/>
        <end position="1123"/>
    </location>
</feature>